<proteinExistence type="predicted"/>
<feature type="transmembrane region" description="Helical" evidence="1">
    <location>
        <begin position="172"/>
        <end position="191"/>
    </location>
</feature>
<feature type="transmembrane region" description="Helical" evidence="1">
    <location>
        <begin position="68"/>
        <end position="89"/>
    </location>
</feature>
<feature type="transmembrane region" description="Helical" evidence="1">
    <location>
        <begin position="138"/>
        <end position="166"/>
    </location>
</feature>
<dbReference type="Proteomes" id="UP000260649">
    <property type="component" value="Unassembled WGS sequence"/>
</dbReference>
<organism evidence="2 3">
    <name type="scientific">Evtepia gabavorous</name>
    <dbReference type="NCBI Taxonomy" id="2211183"/>
    <lineage>
        <taxon>Bacteria</taxon>
        <taxon>Bacillati</taxon>
        <taxon>Bacillota</taxon>
        <taxon>Clostridia</taxon>
        <taxon>Eubacteriales</taxon>
        <taxon>Evtepia</taxon>
    </lineage>
</organism>
<dbReference type="InterPro" id="IPR008875">
    <property type="entry name" value="TraX"/>
</dbReference>
<keyword evidence="2" id="KW-0560">Oxidoreductase</keyword>
<evidence type="ECO:0000313" key="3">
    <source>
        <dbReference type="Proteomes" id="UP000260649"/>
    </source>
</evidence>
<comment type="caution">
    <text evidence="2">The sequence shown here is derived from an EMBL/GenBank/DDBJ whole genome shotgun (WGS) entry which is preliminary data.</text>
</comment>
<feature type="transmembrane region" description="Helical" evidence="1">
    <location>
        <begin position="101"/>
        <end position="117"/>
    </location>
</feature>
<accession>A0A3E2B708</accession>
<feature type="transmembrane region" description="Helical" evidence="1">
    <location>
        <begin position="12"/>
        <end position="32"/>
    </location>
</feature>
<evidence type="ECO:0000256" key="1">
    <source>
        <dbReference type="SAM" id="Phobius"/>
    </source>
</evidence>
<keyword evidence="3" id="KW-1185">Reference proteome</keyword>
<keyword evidence="1" id="KW-0472">Membrane</keyword>
<evidence type="ECO:0000313" key="2">
    <source>
        <dbReference type="EMBL" id="RFT07808.1"/>
    </source>
</evidence>
<keyword evidence="2" id="KW-0503">Monooxygenase</keyword>
<dbReference type="GO" id="GO:0004497">
    <property type="term" value="F:monooxygenase activity"/>
    <property type="evidence" value="ECO:0007669"/>
    <property type="project" value="UniProtKB-KW"/>
</dbReference>
<name>A0A3E2B708_9FIRM</name>
<dbReference type="EMBL" id="QQRQ01000001">
    <property type="protein sequence ID" value="RFT07808.1"/>
    <property type="molecule type" value="Genomic_DNA"/>
</dbReference>
<sequence>MAAKKQYTAFQWKCFMAFLMVLDHLPYIPGLVPPTVTGIFHVLTRCVGVWFAYLAVEGFLHTKSRVRYMARLFVWAGIMALGNALYNTIGASRGLHLSNNIFLTLALGVLMLNILVGSNPATQWGVRPRSAGEWTLRLFGVILVLAASLFSEGGILILPFLLITYLCRERMVLRNVLYFALSAVLFLLVFVPYPTAQETLQMLAFNSDFLFITVLPVLSHYDGTRGPNTKGSKYFFYVFYPLHLWVIGILALWLT</sequence>
<feature type="transmembrane region" description="Helical" evidence="1">
    <location>
        <begin position="38"/>
        <end position="56"/>
    </location>
</feature>
<gene>
    <name evidence="2" type="ORF">DV520_01380</name>
</gene>
<dbReference type="GeneID" id="97994386"/>
<feature type="transmembrane region" description="Helical" evidence="1">
    <location>
        <begin position="234"/>
        <end position="254"/>
    </location>
</feature>
<dbReference type="Pfam" id="PF05857">
    <property type="entry name" value="TraX"/>
    <property type="match status" value="1"/>
</dbReference>
<protein>
    <submittedName>
        <fullName evidence="2">Beta-carotene 15,15'-monooxygenase</fullName>
    </submittedName>
</protein>
<dbReference type="AlphaFoldDB" id="A0A3E2B708"/>
<dbReference type="RefSeq" id="WP_117141530.1">
    <property type="nucleotide sequence ID" value="NZ_CAKXKJ010000002.1"/>
</dbReference>
<keyword evidence="1" id="KW-0812">Transmembrane</keyword>
<keyword evidence="1" id="KW-1133">Transmembrane helix</keyword>
<dbReference type="OrthoDB" id="9781069at2"/>
<reference evidence="2 3" key="1">
    <citation type="submission" date="2018-07" db="EMBL/GenBank/DDBJ databases">
        <title>GABA Modulating Bacteria of the Human Gut Microbiota.</title>
        <authorList>
            <person name="Strandwitz P."/>
            <person name="Kim K.H."/>
            <person name="Terekhova D."/>
            <person name="Liu J.K."/>
            <person name="Sharma A."/>
            <person name="Levering J."/>
            <person name="Mcdonald D."/>
            <person name="Dietrich D."/>
            <person name="Ramadhar T.R."/>
            <person name="Lekbua A."/>
            <person name="Mroue N."/>
            <person name="Liston C."/>
            <person name="Stewart E.J."/>
            <person name="Dubin M.J."/>
            <person name="Zengler K."/>
            <person name="Knight R."/>
            <person name="Gilbert J.A."/>
            <person name="Clardy J."/>
            <person name="Lewis K."/>
        </authorList>
    </citation>
    <scope>NUCLEOTIDE SEQUENCE [LARGE SCALE GENOMIC DNA]</scope>
    <source>
        <strain evidence="2 3">KLE1738</strain>
    </source>
</reference>